<dbReference type="Proteomes" id="UP000008711">
    <property type="component" value="Unassembled WGS sequence"/>
</dbReference>
<keyword evidence="4" id="KW-1185">Reference proteome</keyword>
<feature type="compositionally biased region" description="Polar residues" evidence="1">
    <location>
        <begin position="10"/>
        <end position="19"/>
    </location>
</feature>
<protein>
    <recommendedName>
        <fullName evidence="2">PI31 proteasome regulator N-terminal domain-containing protein</fullName>
    </recommendedName>
</protein>
<evidence type="ECO:0000313" key="3">
    <source>
        <dbReference type="EMBL" id="EDV45949.2"/>
    </source>
</evidence>
<evidence type="ECO:0000259" key="2">
    <source>
        <dbReference type="Pfam" id="PF11566"/>
    </source>
</evidence>
<reference evidence="3 4" key="1">
    <citation type="journal article" date="2007" name="Nature">
        <title>Evolution of genes and genomes on the Drosophila phylogeny.</title>
        <authorList>
            <consortium name="Drosophila 12 Genomes Consortium"/>
            <person name="Clark A.G."/>
            <person name="Eisen M.B."/>
            <person name="Smith D.R."/>
            <person name="Bergman C.M."/>
            <person name="Oliver B."/>
            <person name="Markow T.A."/>
            <person name="Kaufman T.C."/>
            <person name="Kellis M."/>
            <person name="Gelbart W."/>
            <person name="Iyer V.N."/>
            <person name="Pollard D.A."/>
            <person name="Sackton T.B."/>
            <person name="Larracuente A.M."/>
            <person name="Singh N.D."/>
            <person name="Abad J.P."/>
            <person name="Abt D.N."/>
            <person name="Adryan B."/>
            <person name="Aguade M."/>
            <person name="Akashi H."/>
            <person name="Anderson W.W."/>
            <person name="Aquadro C.F."/>
            <person name="Ardell D.H."/>
            <person name="Arguello R."/>
            <person name="Artieri C.G."/>
            <person name="Barbash D.A."/>
            <person name="Barker D."/>
            <person name="Barsanti P."/>
            <person name="Batterham P."/>
            <person name="Batzoglou S."/>
            <person name="Begun D."/>
            <person name="Bhutkar A."/>
            <person name="Blanco E."/>
            <person name="Bosak S.A."/>
            <person name="Bradley R.K."/>
            <person name="Brand A.D."/>
            <person name="Brent M.R."/>
            <person name="Brooks A.N."/>
            <person name="Brown R.H."/>
            <person name="Butlin R.K."/>
            <person name="Caggese C."/>
            <person name="Calvi B.R."/>
            <person name="Bernardo de Carvalho A."/>
            <person name="Caspi A."/>
            <person name="Castrezana S."/>
            <person name="Celniker S.E."/>
            <person name="Chang J.L."/>
            <person name="Chapple C."/>
            <person name="Chatterji S."/>
            <person name="Chinwalla A."/>
            <person name="Civetta A."/>
            <person name="Clifton S.W."/>
            <person name="Comeron J.M."/>
            <person name="Costello J.C."/>
            <person name="Coyne J.A."/>
            <person name="Daub J."/>
            <person name="David R.G."/>
            <person name="Delcher A.L."/>
            <person name="Delehaunty K."/>
            <person name="Do C.B."/>
            <person name="Ebling H."/>
            <person name="Edwards K."/>
            <person name="Eickbush T."/>
            <person name="Evans J.D."/>
            <person name="Filipski A."/>
            <person name="Findeiss S."/>
            <person name="Freyhult E."/>
            <person name="Fulton L."/>
            <person name="Fulton R."/>
            <person name="Garcia A.C."/>
            <person name="Gardiner A."/>
            <person name="Garfield D.A."/>
            <person name="Garvin B.E."/>
            <person name="Gibson G."/>
            <person name="Gilbert D."/>
            <person name="Gnerre S."/>
            <person name="Godfrey J."/>
            <person name="Good R."/>
            <person name="Gotea V."/>
            <person name="Gravely B."/>
            <person name="Greenberg A.J."/>
            <person name="Griffiths-Jones S."/>
            <person name="Gross S."/>
            <person name="Guigo R."/>
            <person name="Gustafson E.A."/>
            <person name="Haerty W."/>
            <person name="Hahn M.W."/>
            <person name="Halligan D.L."/>
            <person name="Halpern A.L."/>
            <person name="Halter G.M."/>
            <person name="Han M.V."/>
            <person name="Heger A."/>
            <person name="Hillier L."/>
            <person name="Hinrichs A.S."/>
            <person name="Holmes I."/>
            <person name="Hoskins R.A."/>
            <person name="Hubisz M.J."/>
            <person name="Hultmark D."/>
            <person name="Huntley M.A."/>
            <person name="Jaffe D.B."/>
            <person name="Jagadeeshan S."/>
            <person name="Jeck W.R."/>
            <person name="Johnson J."/>
            <person name="Jones C.D."/>
            <person name="Jordan W.C."/>
            <person name="Karpen G.H."/>
            <person name="Kataoka E."/>
            <person name="Keightley P.D."/>
            <person name="Kheradpour P."/>
            <person name="Kirkness E.F."/>
            <person name="Koerich L.B."/>
            <person name="Kristiansen K."/>
            <person name="Kudrna D."/>
            <person name="Kulathinal R.J."/>
            <person name="Kumar S."/>
            <person name="Kwok R."/>
            <person name="Lander E."/>
            <person name="Langley C.H."/>
            <person name="Lapoint R."/>
            <person name="Lazzaro B.P."/>
            <person name="Lee S.J."/>
            <person name="Levesque L."/>
            <person name="Li R."/>
            <person name="Lin C.F."/>
            <person name="Lin M.F."/>
            <person name="Lindblad-Toh K."/>
            <person name="Llopart A."/>
            <person name="Long M."/>
            <person name="Low L."/>
            <person name="Lozovsky E."/>
            <person name="Lu J."/>
            <person name="Luo M."/>
            <person name="Machado C.A."/>
            <person name="Makalowski W."/>
            <person name="Marzo M."/>
            <person name="Matsuda M."/>
            <person name="Matzkin L."/>
            <person name="McAllister B."/>
            <person name="McBride C.S."/>
            <person name="McKernan B."/>
            <person name="McKernan K."/>
            <person name="Mendez-Lago M."/>
            <person name="Minx P."/>
            <person name="Mollenhauer M.U."/>
            <person name="Montooth K."/>
            <person name="Mount S.M."/>
            <person name="Mu X."/>
            <person name="Myers E."/>
            <person name="Negre B."/>
            <person name="Newfeld S."/>
            <person name="Nielsen R."/>
            <person name="Noor M.A."/>
            <person name="O'Grady P."/>
            <person name="Pachter L."/>
            <person name="Papaceit M."/>
            <person name="Parisi M.J."/>
            <person name="Parisi M."/>
            <person name="Parts L."/>
            <person name="Pedersen J.S."/>
            <person name="Pesole G."/>
            <person name="Phillippy A.M."/>
            <person name="Ponting C.P."/>
            <person name="Pop M."/>
            <person name="Porcelli D."/>
            <person name="Powell J.R."/>
            <person name="Prohaska S."/>
            <person name="Pruitt K."/>
            <person name="Puig M."/>
            <person name="Quesneville H."/>
            <person name="Ram K.R."/>
            <person name="Rand D."/>
            <person name="Rasmussen M.D."/>
            <person name="Reed L.K."/>
            <person name="Reenan R."/>
            <person name="Reily A."/>
            <person name="Remington K.A."/>
            <person name="Rieger T.T."/>
            <person name="Ritchie M.G."/>
            <person name="Robin C."/>
            <person name="Rogers Y.H."/>
            <person name="Rohde C."/>
            <person name="Rozas J."/>
            <person name="Rubenfield M.J."/>
            <person name="Ruiz A."/>
            <person name="Russo S."/>
            <person name="Salzberg S.L."/>
            <person name="Sanchez-Gracia A."/>
            <person name="Saranga D.J."/>
            <person name="Sato H."/>
            <person name="Schaeffer S.W."/>
            <person name="Schatz M.C."/>
            <person name="Schlenke T."/>
            <person name="Schwartz R."/>
            <person name="Segarra C."/>
            <person name="Singh R.S."/>
            <person name="Sirot L."/>
            <person name="Sirota M."/>
            <person name="Sisneros N.B."/>
            <person name="Smith C.D."/>
            <person name="Smith T.F."/>
            <person name="Spieth J."/>
            <person name="Stage D.E."/>
            <person name="Stark A."/>
            <person name="Stephan W."/>
            <person name="Strausberg R.L."/>
            <person name="Strempel S."/>
            <person name="Sturgill D."/>
            <person name="Sutton G."/>
            <person name="Sutton G.G."/>
            <person name="Tao W."/>
            <person name="Teichmann S."/>
            <person name="Tobari Y.N."/>
            <person name="Tomimura Y."/>
            <person name="Tsolas J.M."/>
            <person name="Valente V.L."/>
            <person name="Venter E."/>
            <person name="Venter J.C."/>
            <person name="Vicario S."/>
            <person name="Vieira F.G."/>
            <person name="Vilella A.J."/>
            <person name="Villasante A."/>
            <person name="Walenz B."/>
            <person name="Wang J."/>
            <person name="Wasserman M."/>
            <person name="Watts T."/>
            <person name="Wilson D."/>
            <person name="Wilson R.K."/>
            <person name="Wing R.A."/>
            <person name="Wolfner M.F."/>
            <person name="Wong A."/>
            <person name="Wong G.K."/>
            <person name="Wu C.I."/>
            <person name="Wu G."/>
            <person name="Yamamoto D."/>
            <person name="Yang H.P."/>
            <person name="Yang S.P."/>
            <person name="Yorke J.A."/>
            <person name="Yoshida K."/>
            <person name="Zdobnov E."/>
            <person name="Zhang P."/>
            <person name="Zhang Y."/>
            <person name="Zimin A.V."/>
            <person name="Baldwin J."/>
            <person name="Abdouelleil A."/>
            <person name="Abdulkadir J."/>
            <person name="Abebe A."/>
            <person name="Abera B."/>
            <person name="Abreu J."/>
            <person name="Acer S.C."/>
            <person name="Aftuck L."/>
            <person name="Alexander A."/>
            <person name="An P."/>
            <person name="Anderson E."/>
            <person name="Anderson S."/>
            <person name="Arachi H."/>
            <person name="Azer M."/>
            <person name="Bachantsang P."/>
            <person name="Barry A."/>
            <person name="Bayul T."/>
            <person name="Berlin A."/>
            <person name="Bessette D."/>
            <person name="Bloom T."/>
            <person name="Blye J."/>
            <person name="Boguslavskiy L."/>
            <person name="Bonnet C."/>
            <person name="Boukhgalter B."/>
            <person name="Bourzgui I."/>
            <person name="Brown A."/>
            <person name="Cahill P."/>
            <person name="Channer S."/>
            <person name="Cheshatsang Y."/>
            <person name="Chuda L."/>
            <person name="Citroen M."/>
            <person name="Collymore A."/>
            <person name="Cooke P."/>
            <person name="Costello M."/>
            <person name="D'Aco K."/>
            <person name="Daza R."/>
            <person name="De Haan G."/>
            <person name="DeGray S."/>
            <person name="DeMaso C."/>
            <person name="Dhargay N."/>
            <person name="Dooley K."/>
            <person name="Dooley E."/>
            <person name="Doricent M."/>
            <person name="Dorje P."/>
            <person name="Dorjee K."/>
            <person name="Dupes A."/>
            <person name="Elong R."/>
            <person name="Falk J."/>
            <person name="Farina A."/>
            <person name="Faro S."/>
            <person name="Ferguson D."/>
            <person name="Fisher S."/>
            <person name="Foley C.D."/>
            <person name="Franke A."/>
            <person name="Friedrich D."/>
            <person name="Gadbois L."/>
            <person name="Gearin G."/>
            <person name="Gearin C.R."/>
            <person name="Giannoukos G."/>
            <person name="Goode T."/>
            <person name="Graham J."/>
            <person name="Grandbois E."/>
            <person name="Grewal S."/>
            <person name="Gyaltsen K."/>
            <person name="Hafez N."/>
            <person name="Hagos B."/>
            <person name="Hall J."/>
            <person name="Henson C."/>
            <person name="Hollinger A."/>
            <person name="Honan T."/>
            <person name="Huard M.D."/>
            <person name="Hughes L."/>
            <person name="Hurhula B."/>
            <person name="Husby M.E."/>
            <person name="Kamat A."/>
            <person name="Kanga B."/>
            <person name="Kashin S."/>
            <person name="Khazanovich D."/>
            <person name="Kisner P."/>
            <person name="Lance K."/>
            <person name="Lara M."/>
            <person name="Lee W."/>
            <person name="Lennon N."/>
            <person name="Letendre F."/>
            <person name="LeVine R."/>
            <person name="Lipovsky A."/>
            <person name="Liu X."/>
            <person name="Liu J."/>
            <person name="Liu S."/>
            <person name="Lokyitsang T."/>
            <person name="Lokyitsang Y."/>
            <person name="Lubonja R."/>
            <person name="Lui A."/>
            <person name="MacDonald P."/>
            <person name="Magnisalis V."/>
            <person name="Maru K."/>
            <person name="Matthews C."/>
            <person name="McCusker W."/>
            <person name="McDonough S."/>
            <person name="Mehta T."/>
            <person name="Meldrim J."/>
            <person name="Meneus L."/>
            <person name="Mihai O."/>
            <person name="Mihalev A."/>
            <person name="Mihova T."/>
            <person name="Mittelman R."/>
            <person name="Mlenga V."/>
            <person name="Montmayeur A."/>
            <person name="Mulrain L."/>
            <person name="Navidi A."/>
            <person name="Naylor J."/>
            <person name="Negash T."/>
            <person name="Nguyen T."/>
            <person name="Nguyen N."/>
            <person name="Nicol R."/>
            <person name="Norbu C."/>
            <person name="Norbu N."/>
            <person name="Novod N."/>
            <person name="O'Neill B."/>
            <person name="Osman S."/>
            <person name="Markiewicz E."/>
            <person name="Oyono O.L."/>
            <person name="Patti C."/>
            <person name="Phunkhang P."/>
            <person name="Pierre F."/>
            <person name="Priest M."/>
            <person name="Raghuraman S."/>
            <person name="Rege F."/>
            <person name="Reyes R."/>
            <person name="Rise C."/>
            <person name="Rogov P."/>
            <person name="Ross K."/>
            <person name="Ryan E."/>
            <person name="Settipalli S."/>
            <person name="Shea T."/>
            <person name="Sherpa N."/>
            <person name="Shi L."/>
            <person name="Shih D."/>
            <person name="Sparrow T."/>
            <person name="Spaulding J."/>
            <person name="Stalker J."/>
            <person name="Stange-Thomann N."/>
            <person name="Stavropoulos S."/>
            <person name="Stone C."/>
            <person name="Strader C."/>
            <person name="Tesfaye S."/>
            <person name="Thomson T."/>
            <person name="Thoulutsang Y."/>
            <person name="Thoulutsang D."/>
            <person name="Topham K."/>
            <person name="Topping I."/>
            <person name="Tsamla T."/>
            <person name="Vassiliev H."/>
            <person name="Vo A."/>
            <person name="Wangchuk T."/>
            <person name="Wangdi T."/>
            <person name="Weiand M."/>
            <person name="Wilkinson J."/>
            <person name="Wilson A."/>
            <person name="Yadav S."/>
            <person name="Young G."/>
            <person name="Yu Q."/>
            <person name="Zembek L."/>
            <person name="Zhong D."/>
            <person name="Zimmer A."/>
            <person name="Zwirko Z."/>
            <person name="Jaffe D.B."/>
            <person name="Alvarez P."/>
            <person name="Brockman W."/>
            <person name="Butler J."/>
            <person name="Chin C."/>
            <person name="Gnerre S."/>
            <person name="Grabherr M."/>
            <person name="Kleber M."/>
            <person name="Mauceli E."/>
            <person name="MacCallum I."/>
        </authorList>
    </citation>
    <scope>NUCLEOTIDE SEQUENCE [LARGE SCALE GENOMIC DNA]</scope>
    <source>
        <strain evidence="3 4">TSC#14021-0224.01</strain>
    </source>
</reference>
<dbReference type="HOGENOM" id="CLU_1241258_0_0_1"/>
<reference evidence="3 4" key="2">
    <citation type="journal article" date="2008" name="Bioinformatics">
        <title>Assembly reconciliation.</title>
        <authorList>
            <person name="Zimin A.V."/>
            <person name="Smith D.R."/>
            <person name="Sutton G."/>
            <person name="Yorke J.A."/>
        </authorList>
    </citation>
    <scope>NUCLEOTIDE SEQUENCE [LARGE SCALE GENOMIC DNA]</scope>
    <source>
        <strain evidence="3 4">TSC#14021-0224.01</strain>
    </source>
</reference>
<proteinExistence type="predicted"/>
<dbReference type="eggNOG" id="KOG4761">
    <property type="taxonomic scope" value="Eukaryota"/>
</dbReference>
<dbReference type="InterPro" id="IPR021625">
    <property type="entry name" value="PI31_Prot_N"/>
</dbReference>
<accession>B3NSY0</accession>
<dbReference type="Gene3D" id="3.40.1000.30">
    <property type="match status" value="1"/>
</dbReference>
<gene>
    <name evidence="3" type="primary">Dere\GG18791</name>
    <name evidence="3" type="synonym">dere_GLEANR_3597</name>
    <name evidence="3" type="synonym">GG18791</name>
    <name evidence="3" type="ORF">Dere_GG18791</name>
</gene>
<evidence type="ECO:0000313" key="4">
    <source>
        <dbReference type="Proteomes" id="UP000008711"/>
    </source>
</evidence>
<dbReference type="OrthoDB" id="68090at2759"/>
<organism evidence="3 4">
    <name type="scientific">Drosophila erecta</name>
    <name type="common">Fruit fly</name>
    <dbReference type="NCBI Taxonomy" id="7220"/>
    <lineage>
        <taxon>Eukaryota</taxon>
        <taxon>Metazoa</taxon>
        <taxon>Ecdysozoa</taxon>
        <taxon>Arthropoda</taxon>
        <taxon>Hexapoda</taxon>
        <taxon>Insecta</taxon>
        <taxon>Pterygota</taxon>
        <taxon>Neoptera</taxon>
        <taxon>Endopterygota</taxon>
        <taxon>Diptera</taxon>
        <taxon>Brachycera</taxon>
        <taxon>Muscomorpha</taxon>
        <taxon>Ephydroidea</taxon>
        <taxon>Drosophilidae</taxon>
        <taxon>Drosophila</taxon>
        <taxon>Sophophora</taxon>
    </lineage>
</organism>
<dbReference type="EMBL" id="CH954180">
    <property type="protein sequence ID" value="EDV45949.2"/>
    <property type="molecule type" value="Genomic_DNA"/>
</dbReference>
<feature type="region of interest" description="Disordered" evidence="1">
    <location>
        <begin position="1"/>
        <end position="24"/>
    </location>
</feature>
<feature type="domain" description="PI31 proteasome regulator N-terminal" evidence="2">
    <location>
        <begin position="63"/>
        <end position="206"/>
    </location>
</feature>
<evidence type="ECO:0000256" key="1">
    <source>
        <dbReference type="SAM" id="MobiDB-lite"/>
    </source>
</evidence>
<dbReference type="Pfam" id="PF11566">
    <property type="entry name" value="PI31_Prot_N"/>
    <property type="match status" value="1"/>
</dbReference>
<sequence>MVDPQKDAGNLTTLETPVPTSLPDLGEMSLQSLGIAVAGREASRASEPEIDAHDWQLLLHSIRPSIRKKSDLLIAVTHFLVTKEYRLRCASSCRVSGGRQLAGGCGTTTMCELLPDHWNRAADRYTLNYADGLGAQYILMAKLTRRDLVISLQNSTSKRMAIACVQPEHLVRSTCKSSMDKCIPRLDKFMRRLRAELLDPAVRGTKRLVAGPSFNRKIWKKELPLRHSGTSRVTFDLVQNTQPLEGEEST</sequence>
<dbReference type="AlphaFoldDB" id="B3NSY0"/>
<name>B3NSY0_DROER</name>